<dbReference type="HOGENOM" id="CLU_062999_7_0_6"/>
<name>A4B8W5_9GAMM</name>
<dbReference type="PANTHER" id="PTHR30050:SF4">
    <property type="entry name" value="ATP-BINDING PROTEIN RV3427C IN INSERTION SEQUENCE-RELATED"/>
    <property type="match status" value="1"/>
</dbReference>
<dbReference type="Pfam" id="PF01695">
    <property type="entry name" value="IstB_IS21"/>
    <property type="match status" value="1"/>
</dbReference>
<gene>
    <name evidence="5" type="ORF">MED297_19302</name>
</gene>
<evidence type="ECO:0000256" key="1">
    <source>
        <dbReference type="ARBA" id="ARBA00008059"/>
    </source>
</evidence>
<dbReference type="SUPFAM" id="SSF52540">
    <property type="entry name" value="P-loop containing nucleoside triphosphate hydrolases"/>
    <property type="match status" value="1"/>
</dbReference>
<dbReference type="SMART" id="SM00382">
    <property type="entry name" value="AAA"/>
    <property type="match status" value="1"/>
</dbReference>
<dbReference type="InterPro" id="IPR003593">
    <property type="entry name" value="AAA+_ATPase"/>
</dbReference>
<accession>A4B8W5</accession>
<comment type="similarity">
    <text evidence="1">Belongs to the IS21/IS1162 putative ATP-binding protein family.</text>
</comment>
<keyword evidence="6" id="KW-1185">Reference proteome</keyword>
<dbReference type="InterPro" id="IPR028350">
    <property type="entry name" value="DNAC/IstB-like"/>
</dbReference>
<dbReference type="GO" id="GO:0006260">
    <property type="term" value="P:DNA replication"/>
    <property type="evidence" value="ECO:0007669"/>
    <property type="project" value="TreeGrafter"/>
</dbReference>
<dbReference type="CDD" id="cd00009">
    <property type="entry name" value="AAA"/>
    <property type="match status" value="1"/>
</dbReference>
<keyword evidence="2" id="KW-0547">Nucleotide-binding</keyword>
<dbReference type="PIRSF" id="PIRSF003073">
    <property type="entry name" value="DNAC_TnpB_IstB"/>
    <property type="match status" value="1"/>
</dbReference>
<feature type="domain" description="AAA+ ATPase" evidence="4">
    <location>
        <begin position="97"/>
        <end position="230"/>
    </location>
</feature>
<evidence type="ECO:0000256" key="2">
    <source>
        <dbReference type="ARBA" id="ARBA00022741"/>
    </source>
</evidence>
<dbReference type="InterPro" id="IPR002611">
    <property type="entry name" value="IstB_ATP-bd"/>
</dbReference>
<dbReference type="Proteomes" id="UP000005953">
    <property type="component" value="Unassembled WGS sequence"/>
</dbReference>
<evidence type="ECO:0000259" key="4">
    <source>
        <dbReference type="SMART" id="SM00382"/>
    </source>
</evidence>
<dbReference type="PANTHER" id="PTHR30050">
    <property type="entry name" value="CHROMOSOMAL REPLICATION INITIATOR PROTEIN DNAA"/>
    <property type="match status" value="1"/>
</dbReference>
<evidence type="ECO:0000313" key="6">
    <source>
        <dbReference type="Proteomes" id="UP000005953"/>
    </source>
</evidence>
<protein>
    <submittedName>
        <fullName evidence="5">Transposase subunit</fullName>
    </submittedName>
</protein>
<dbReference type="AlphaFoldDB" id="A4B8W5"/>
<dbReference type="STRING" id="314283.MED297_19302"/>
<dbReference type="NCBIfam" id="NF038214">
    <property type="entry name" value="IS21_help_AAA"/>
    <property type="match status" value="1"/>
</dbReference>
<reference evidence="5 6" key="1">
    <citation type="submission" date="2006-02" db="EMBL/GenBank/DDBJ databases">
        <authorList>
            <person name="Pinhassi J."/>
            <person name="Pedros-Alio C."/>
            <person name="Ferriera S."/>
            <person name="Johnson J."/>
            <person name="Kravitz S."/>
            <person name="Halpern A."/>
            <person name="Remington K."/>
            <person name="Beeson K."/>
            <person name="Tran B."/>
            <person name="Rogers Y.-H."/>
            <person name="Friedman R."/>
            <person name="Venter J.C."/>
        </authorList>
    </citation>
    <scope>NUCLEOTIDE SEQUENCE [LARGE SCALE GENOMIC DNA]</scope>
    <source>
        <strain evidence="5 6">MED297</strain>
    </source>
</reference>
<dbReference type="InterPro" id="IPR047661">
    <property type="entry name" value="IstB"/>
</dbReference>
<dbReference type="GO" id="GO:0005524">
    <property type="term" value="F:ATP binding"/>
    <property type="evidence" value="ECO:0007669"/>
    <property type="project" value="UniProtKB-KW"/>
</dbReference>
<organism evidence="5 6">
    <name type="scientific">Reinekea blandensis MED297</name>
    <dbReference type="NCBI Taxonomy" id="314283"/>
    <lineage>
        <taxon>Bacteria</taxon>
        <taxon>Pseudomonadati</taxon>
        <taxon>Pseudomonadota</taxon>
        <taxon>Gammaproteobacteria</taxon>
        <taxon>Oceanospirillales</taxon>
        <taxon>Saccharospirillaceae</taxon>
        <taxon>Reinekea</taxon>
    </lineage>
</organism>
<comment type="caution">
    <text evidence="5">The sequence shown here is derived from an EMBL/GenBank/DDBJ whole genome shotgun (WGS) entry which is preliminary data.</text>
</comment>
<dbReference type="InterPro" id="IPR027417">
    <property type="entry name" value="P-loop_NTPase"/>
</dbReference>
<keyword evidence="3" id="KW-0067">ATP-binding</keyword>
<evidence type="ECO:0000256" key="3">
    <source>
        <dbReference type="ARBA" id="ARBA00022840"/>
    </source>
</evidence>
<proteinExistence type="inferred from homology"/>
<dbReference type="EMBL" id="AAOE01000001">
    <property type="protein sequence ID" value="EAR11066.1"/>
    <property type="molecule type" value="Genomic_DNA"/>
</dbReference>
<dbReference type="Gene3D" id="3.40.50.300">
    <property type="entry name" value="P-loop containing nucleotide triphosphate hydrolases"/>
    <property type="match status" value="1"/>
</dbReference>
<evidence type="ECO:0000313" key="5">
    <source>
        <dbReference type="EMBL" id="EAR11066.1"/>
    </source>
</evidence>
<sequence length="247" mass="28156">MQQTIDQMKDLRLMGMCQALEVQNDSTDLQGLPFEERLSMLIDAETHERDERKRKRLLSQAKFKMTQACLEDVNYTARRGLEKAKIKSLSTCQWILNAQHMFITGPTGVGKSWLACAFGNQAIRHGLPVMYSRVSRLLEQTAIARSDGTLAKLRAKVSRMNLLILDDWGMTPFTDEGRQDLLEFIDDKVDTGSVLIASQLPVKAWYDYINEPTIADALLDRIVHRAHKIELHGSSMRKKMAMTKETK</sequence>